<keyword evidence="9" id="KW-0282">Flagellum</keyword>
<keyword evidence="5 7" id="KW-0574">Periplasm</keyword>
<dbReference type="NCBIfam" id="TIGR03170">
    <property type="entry name" value="flgA_cterm"/>
    <property type="match status" value="1"/>
</dbReference>
<dbReference type="PANTHER" id="PTHR36307:SF1">
    <property type="entry name" value="FLAGELLA BASAL BODY P-RING FORMATION PROTEIN FLGA"/>
    <property type="match status" value="1"/>
</dbReference>
<accession>A0A7Z0LMI5</accession>
<dbReference type="InterPro" id="IPR039246">
    <property type="entry name" value="Flagellar_FlgA"/>
</dbReference>
<dbReference type="SMART" id="SM00858">
    <property type="entry name" value="SAF"/>
    <property type="match status" value="1"/>
</dbReference>
<dbReference type="PANTHER" id="PTHR36307">
    <property type="entry name" value="FLAGELLA BASAL BODY P-RING FORMATION PROTEIN FLGA"/>
    <property type="match status" value="1"/>
</dbReference>
<reference evidence="9 10" key="1">
    <citation type="journal article" date="2015" name="Int. J. Syst. Evol. Microbiol.">
        <title>Halomonas salicampi sp. nov., a halotolerant and alkalitolerant bacterium isolated from a saltern soil.</title>
        <authorList>
            <person name="Lee J.C."/>
            <person name="Kim Y.S."/>
            <person name="Yun B.S."/>
            <person name="Whang K.S."/>
        </authorList>
    </citation>
    <scope>NUCLEOTIDE SEQUENCE [LARGE SCALE GENOMIC DNA]</scope>
    <source>
        <strain evidence="9 10">BH103</strain>
    </source>
</reference>
<organism evidence="9 10">
    <name type="scientific">Vreelandella salicampi</name>
    <dbReference type="NCBI Taxonomy" id="1449798"/>
    <lineage>
        <taxon>Bacteria</taxon>
        <taxon>Pseudomonadati</taxon>
        <taxon>Pseudomonadota</taxon>
        <taxon>Gammaproteobacteria</taxon>
        <taxon>Oceanospirillales</taxon>
        <taxon>Halomonadaceae</taxon>
        <taxon>Vreelandella</taxon>
    </lineage>
</organism>
<evidence type="ECO:0000256" key="7">
    <source>
        <dbReference type="RuleBase" id="RU362063"/>
    </source>
</evidence>
<dbReference type="Pfam" id="PF17656">
    <property type="entry name" value="ChapFlgA_N"/>
    <property type="match status" value="1"/>
</dbReference>
<dbReference type="Gene3D" id="2.30.30.760">
    <property type="match status" value="1"/>
</dbReference>
<dbReference type="Gene3D" id="3.90.1210.10">
    <property type="entry name" value="Antifreeze-like/N-acetylneuraminic acid synthase C-terminal domain"/>
    <property type="match status" value="1"/>
</dbReference>
<dbReference type="InterPro" id="IPR017585">
    <property type="entry name" value="SAF_FlgA"/>
</dbReference>
<gene>
    <name evidence="9" type="primary">flgA</name>
    <name evidence="9" type="ORF">HZS81_13075</name>
</gene>
<sequence length="240" mass="26323">MLAFLPLHPLWIPRVMLALFGAILVTAVFLPNTAFADNEALTQRVHQFLYEKTQTLGEEVVIDLRAPSPHLPACINPTPFLPNADQAPLGRVSVGVRCGEQQSQIRYLQAQVDVIGPYAVASEDISRGTLITESMLNTQRGNLGELSSRTLTDADNIVGNVALRPIRSGSSFQAHDIQAPRLVERGQRVTVIAEGTAFRISREGEAMDDGGLDERIRVRFGSREILEARIIADGVLQLDF</sequence>
<evidence type="ECO:0000313" key="9">
    <source>
        <dbReference type="EMBL" id="NYS61683.1"/>
    </source>
</evidence>
<proteinExistence type="inferred from homology"/>
<dbReference type="GO" id="GO:0042597">
    <property type="term" value="C:periplasmic space"/>
    <property type="evidence" value="ECO:0007669"/>
    <property type="project" value="UniProtKB-SubCell"/>
</dbReference>
<keyword evidence="7" id="KW-1005">Bacterial flagellum biogenesis</keyword>
<evidence type="ECO:0000256" key="3">
    <source>
        <dbReference type="ARBA" id="ARBA00014754"/>
    </source>
</evidence>
<evidence type="ECO:0000256" key="2">
    <source>
        <dbReference type="ARBA" id="ARBA00010474"/>
    </source>
</evidence>
<comment type="caution">
    <text evidence="9">The sequence shown here is derived from an EMBL/GenBank/DDBJ whole genome shotgun (WGS) entry which is preliminary data.</text>
</comment>
<dbReference type="AlphaFoldDB" id="A0A7Z0LMI5"/>
<protein>
    <recommendedName>
        <fullName evidence="3 7">Flagella basal body P-ring formation protein FlgA</fullName>
    </recommendedName>
</protein>
<dbReference type="InterPro" id="IPR013974">
    <property type="entry name" value="SAF"/>
</dbReference>
<dbReference type="Pfam" id="PF13144">
    <property type="entry name" value="ChapFlgA"/>
    <property type="match status" value="1"/>
</dbReference>
<dbReference type="EMBL" id="JACCDF010000012">
    <property type="protein sequence ID" value="NYS61683.1"/>
    <property type="molecule type" value="Genomic_DNA"/>
</dbReference>
<comment type="similarity">
    <text evidence="2 7">Belongs to the FlgA family.</text>
</comment>
<comment type="function">
    <text evidence="6 7">Involved in the assembly process of the P-ring formation. It may associate with FlgF on the rod constituting a structure essential for the P-ring assembly or may act as a modulator protein for the P-ring assembly.</text>
</comment>
<evidence type="ECO:0000256" key="1">
    <source>
        <dbReference type="ARBA" id="ARBA00004418"/>
    </source>
</evidence>
<comment type="subcellular location">
    <subcellularLocation>
        <location evidence="1 7">Periplasm</location>
    </subcellularLocation>
</comment>
<name>A0A7Z0LMI5_9GAMM</name>
<dbReference type="GO" id="GO:0044780">
    <property type="term" value="P:bacterial-type flagellum assembly"/>
    <property type="evidence" value="ECO:0007669"/>
    <property type="project" value="InterPro"/>
</dbReference>
<dbReference type="CDD" id="cd11614">
    <property type="entry name" value="SAF_CpaB_FlgA_like"/>
    <property type="match status" value="1"/>
</dbReference>
<evidence type="ECO:0000313" key="10">
    <source>
        <dbReference type="Proteomes" id="UP000586119"/>
    </source>
</evidence>
<evidence type="ECO:0000259" key="8">
    <source>
        <dbReference type="SMART" id="SM00858"/>
    </source>
</evidence>
<keyword evidence="4" id="KW-0732">Signal</keyword>
<dbReference type="Proteomes" id="UP000586119">
    <property type="component" value="Unassembled WGS sequence"/>
</dbReference>
<keyword evidence="9" id="KW-0969">Cilium</keyword>
<keyword evidence="9" id="KW-0966">Cell projection</keyword>
<dbReference type="InterPro" id="IPR041231">
    <property type="entry name" value="FlgA_N"/>
</dbReference>
<evidence type="ECO:0000256" key="6">
    <source>
        <dbReference type="ARBA" id="ARBA00025643"/>
    </source>
</evidence>
<feature type="domain" description="SAF" evidence="8">
    <location>
        <begin position="116"/>
        <end position="178"/>
    </location>
</feature>
<keyword evidence="10" id="KW-1185">Reference proteome</keyword>
<evidence type="ECO:0000256" key="5">
    <source>
        <dbReference type="ARBA" id="ARBA00022764"/>
    </source>
</evidence>
<evidence type="ECO:0000256" key="4">
    <source>
        <dbReference type="ARBA" id="ARBA00022729"/>
    </source>
</evidence>